<accession>A0A2H0VDB9</accession>
<dbReference type="Gene3D" id="3.20.20.70">
    <property type="entry name" value="Aldolase class I"/>
    <property type="match status" value="1"/>
</dbReference>
<keyword evidence="6" id="KW-0560">Oxidoreductase</keyword>
<name>A0A2H0VDB9_9BACT</name>
<keyword evidence="4" id="KW-0288">FMN</keyword>
<evidence type="ECO:0000256" key="2">
    <source>
        <dbReference type="ARBA" id="ARBA00004725"/>
    </source>
</evidence>
<evidence type="ECO:0000256" key="1">
    <source>
        <dbReference type="ARBA" id="ARBA00001917"/>
    </source>
</evidence>
<dbReference type="InterPro" id="IPR005720">
    <property type="entry name" value="Dihydroorotate_DH_cat"/>
</dbReference>
<proteinExistence type="predicted"/>
<evidence type="ECO:0000256" key="8">
    <source>
        <dbReference type="NCBIfam" id="TIGR01036"/>
    </source>
</evidence>
<dbReference type="GO" id="GO:0006207">
    <property type="term" value="P:'de novo' pyrimidine nucleobase biosynthetic process"/>
    <property type="evidence" value="ECO:0007669"/>
    <property type="project" value="UniProtKB-UniRule"/>
</dbReference>
<comment type="pathway">
    <text evidence="2">Pyrimidine metabolism; UMP biosynthesis via de novo pathway.</text>
</comment>
<feature type="domain" description="Dihydroorotate dehydrogenase catalytic" evidence="9">
    <location>
        <begin position="60"/>
        <end position="349"/>
    </location>
</feature>
<comment type="caution">
    <text evidence="10">The sequence shown here is derived from an EMBL/GenBank/DDBJ whole genome shotgun (WGS) entry which is preliminary data.</text>
</comment>
<evidence type="ECO:0000259" key="9">
    <source>
        <dbReference type="Pfam" id="PF01180"/>
    </source>
</evidence>
<dbReference type="PANTHER" id="PTHR48109:SF4">
    <property type="entry name" value="DIHYDROOROTATE DEHYDROGENASE (QUINONE), MITOCHONDRIAL"/>
    <property type="match status" value="1"/>
</dbReference>
<evidence type="ECO:0000256" key="7">
    <source>
        <dbReference type="ARBA" id="ARBA00023136"/>
    </source>
</evidence>
<evidence type="ECO:0000256" key="4">
    <source>
        <dbReference type="ARBA" id="ARBA00022643"/>
    </source>
</evidence>
<dbReference type="GO" id="GO:0005737">
    <property type="term" value="C:cytoplasm"/>
    <property type="evidence" value="ECO:0007669"/>
    <property type="project" value="InterPro"/>
</dbReference>
<protein>
    <recommendedName>
        <fullName evidence="8">Dihydroorotate dehydrogenase (quinone)</fullName>
        <ecNumber evidence="8">1.3.5.2</ecNumber>
    </recommendedName>
</protein>
<dbReference type="Proteomes" id="UP000230922">
    <property type="component" value="Unassembled WGS sequence"/>
</dbReference>
<evidence type="ECO:0000313" key="10">
    <source>
        <dbReference type="EMBL" id="PIR96290.1"/>
    </source>
</evidence>
<keyword evidence="7" id="KW-0472">Membrane</keyword>
<dbReference type="AlphaFoldDB" id="A0A2H0VDB9"/>
<keyword evidence="5" id="KW-0665">Pyrimidine biosynthesis</keyword>
<dbReference type="InterPro" id="IPR013785">
    <property type="entry name" value="Aldolase_TIM"/>
</dbReference>
<gene>
    <name evidence="10" type="ORF">COT92_01810</name>
</gene>
<evidence type="ECO:0000256" key="5">
    <source>
        <dbReference type="ARBA" id="ARBA00022975"/>
    </source>
</evidence>
<dbReference type="GO" id="GO:0005886">
    <property type="term" value="C:plasma membrane"/>
    <property type="evidence" value="ECO:0007669"/>
    <property type="project" value="TreeGrafter"/>
</dbReference>
<evidence type="ECO:0000313" key="11">
    <source>
        <dbReference type="Proteomes" id="UP000230922"/>
    </source>
</evidence>
<dbReference type="GO" id="GO:0106430">
    <property type="term" value="F:dihydroorotate dehydrogenase (quinone) activity"/>
    <property type="evidence" value="ECO:0007669"/>
    <property type="project" value="UniProtKB-EC"/>
</dbReference>
<sequence>MKGKTLILQFLYQSIIKRILFLFDPETVHNRMLNLGEFLGKFRVSKWMVKFCFYYYHPSLKQELLNLTFKNPVGLAAGFDKNGKLTQILPEVGFGFMEIGSVSDRSCSGNEKPRLWRLKKFMSLRVHYGLPSEGASAVAERLGSLPFSIPLGINIVKTNDAQTDSIEDGIKDYERAFKKFLPLTCYFTINISCPNTFGGEPFLEAENLDKLLSRIDALKGKQAVVVKLSPDLSESRLDALLKVIMRHKIDGIICSNLTKVRDAQNVRDKQVPGEGGFSGRLVEEASNELIKKVYRKTAGKITIIGCGGVFSAEDAYKKIKLGASLIQLVTGMIYEGPQLIGEINRGLAELTEKDGYKNISEAVGVNNILALTPSVS</sequence>
<dbReference type="NCBIfam" id="NF003652">
    <property type="entry name" value="PRK05286.2-5"/>
    <property type="match status" value="1"/>
</dbReference>
<dbReference type="CDD" id="cd04738">
    <property type="entry name" value="DHOD_2_like"/>
    <property type="match status" value="1"/>
</dbReference>
<dbReference type="PANTHER" id="PTHR48109">
    <property type="entry name" value="DIHYDROOROTATE DEHYDROGENASE (QUINONE), MITOCHONDRIAL-RELATED"/>
    <property type="match status" value="1"/>
</dbReference>
<dbReference type="SUPFAM" id="SSF51395">
    <property type="entry name" value="FMN-linked oxidoreductases"/>
    <property type="match status" value="1"/>
</dbReference>
<dbReference type="Pfam" id="PF01180">
    <property type="entry name" value="DHO_dh"/>
    <property type="match status" value="1"/>
</dbReference>
<keyword evidence="3" id="KW-0285">Flavoprotein</keyword>
<dbReference type="EMBL" id="PFAK01000030">
    <property type="protein sequence ID" value="PIR96290.1"/>
    <property type="molecule type" value="Genomic_DNA"/>
</dbReference>
<dbReference type="InterPro" id="IPR050074">
    <property type="entry name" value="DHO_dehydrogenase"/>
</dbReference>
<dbReference type="InterPro" id="IPR005719">
    <property type="entry name" value="Dihydroorotate_DH_2"/>
</dbReference>
<organism evidence="10 11">
    <name type="scientific">Candidatus Doudnabacteria bacterium CG10_big_fil_rev_8_21_14_0_10_42_18</name>
    <dbReference type="NCBI Taxonomy" id="1974552"/>
    <lineage>
        <taxon>Bacteria</taxon>
        <taxon>Candidatus Doudnaibacteriota</taxon>
    </lineage>
</organism>
<evidence type="ECO:0000256" key="3">
    <source>
        <dbReference type="ARBA" id="ARBA00022630"/>
    </source>
</evidence>
<evidence type="ECO:0000256" key="6">
    <source>
        <dbReference type="ARBA" id="ARBA00023002"/>
    </source>
</evidence>
<dbReference type="EC" id="1.3.5.2" evidence="8"/>
<dbReference type="NCBIfam" id="TIGR01036">
    <property type="entry name" value="pyrD_sub2"/>
    <property type="match status" value="1"/>
</dbReference>
<reference evidence="11" key="1">
    <citation type="submission" date="2017-09" db="EMBL/GenBank/DDBJ databases">
        <title>Depth-based differentiation of microbial function through sediment-hosted aquifers and enrichment of novel symbionts in the deep terrestrial subsurface.</title>
        <authorList>
            <person name="Probst A.J."/>
            <person name="Ladd B."/>
            <person name="Jarett J.K."/>
            <person name="Geller-Mcgrath D.E."/>
            <person name="Sieber C.M.K."/>
            <person name="Emerson J.B."/>
            <person name="Anantharaman K."/>
            <person name="Thomas B.C."/>
            <person name="Malmstrom R."/>
            <person name="Stieglmeier M."/>
            <person name="Klingl A."/>
            <person name="Woyke T."/>
            <person name="Ryan C.M."/>
            <person name="Banfield J.F."/>
        </authorList>
    </citation>
    <scope>NUCLEOTIDE SEQUENCE [LARGE SCALE GENOMIC DNA]</scope>
</reference>
<comment type="cofactor">
    <cofactor evidence="1">
        <name>FMN</name>
        <dbReference type="ChEBI" id="CHEBI:58210"/>
    </cofactor>
</comment>
<dbReference type="GO" id="GO:0009220">
    <property type="term" value="P:pyrimidine ribonucleotide biosynthetic process"/>
    <property type="evidence" value="ECO:0007669"/>
    <property type="project" value="UniProtKB-UniRule"/>
</dbReference>